<proteinExistence type="predicted"/>
<keyword evidence="2" id="KW-1185">Reference proteome</keyword>
<gene>
    <name evidence="1" type="ORF">LTR37_009223</name>
</gene>
<sequence length="236" mass="26400">MANMQVPAKRSQDHEFVTISLESAFDTFSVKKSVLCNVSAYFTKALEGSFQETTTRHLALPDCDIDTLQLFLCWLNSHHVPSCRQVAQSLKKGSSQKNAFIKAHQIRLVRLWTFADRVLAPKLQNAAMRAMFRLSAYFRADTIELISETILGNSMLRTVAIESFLYGYRSTGQYGRTYSEAEFNHLDANPNVAAKDFDVVAKSECKRSISQCGGSALALCYNIEQKGADTFIVAED</sequence>
<reference evidence="1" key="1">
    <citation type="submission" date="2023-07" db="EMBL/GenBank/DDBJ databases">
        <title>Black Yeasts Isolated from many extreme environments.</title>
        <authorList>
            <person name="Coleine C."/>
            <person name="Stajich J.E."/>
            <person name="Selbmann L."/>
        </authorList>
    </citation>
    <scope>NUCLEOTIDE SEQUENCE</scope>
    <source>
        <strain evidence="1">CCFEE 5714</strain>
    </source>
</reference>
<evidence type="ECO:0000313" key="2">
    <source>
        <dbReference type="Proteomes" id="UP001281147"/>
    </source>
</evidence>
<dbReference type="Proteomes" id="UP001281147">
    <property type="component" value="Unassembled WGS sequence"/>
</dbReference>
<name>A0ACC3N8K9_9PEZI</name>
<comment type="caution">
    <text evidence="1">The sequence shown here is derived from an EMBL/GenBank/DDBJ whole genome shotgun (WGS) entry which is preliminary data.</text>
</comment>
<protein>
    <submittedName>
        <fullName evidence="1">Uncharacterized protein</fullName>
    </submittedName>
</protein>
<dbReference type="EMBL" id="JAUTXU010000071">
    <property type="protein sequence ID" value="KAK3712132.1"/>
    <property type="molecule type" value="Genomic_DNA"/>
</dbReference>
<organism evidence="1 2">
    <name type="scientific">Vermiconidia calcicola</name>
    <dbReference type="NCBI Taxonomy" id="1690605"/>
    <lineage>
        <taxon>Eukaryota</taxon>
        <taxon>Fungi</taxon>
        <taxon>Dikarya</taxon>
        <taxon>Ascomycota</taxon>
        <taxon>Pezizomycotina</taxon>
        <taxon>Dothideomycetes</taxon>
        <taxon>Dothideomycetidae</taxon>
        <taxon>Mycosphaerellales</taxon>
        <taxon>Extremaceae</taxon>
        <taxon>Vermiconidia</taxon>
    </lineage>
</organism>
<evidence type="ECO:0000313" key="1">
    <source>
        <dbReference type="EMBL" id="KAK3712132.1"/>
    </source>
</evidence>
<accession>A0ACC3N8K9</accession>